<feature type="compositionally biased region" description="Low complexity" evidence="15">
    <location>
        <begin position="1345"/>
        <end position="1370"/>
    </location>
</feature>
<evidence type="ECO:0000256" key="7">
    <source>
        <dbReference type="ARBA" id="ARBA00022553"/>
    </source>
</evidence>
<gene>
    <name evidence="19 21" type="primary">Mast2</name>
</gene>
<feature type="domain" description="PDZ" evidence="17">
    <location>
        <begin position="1108"/>
        <end position="1196"/>
    </location>
</feature>
<dbReference type="EC" id="2.7.11.1" evidence="4"/>
<dbReference type="GO" id="GO:0008017">
    <property type="term" value="F:microtubule binding"/>
    <property type="evidence" value="ECO:0000318"/>
    <property type="project" value="GO_Central"/>
</dbReference>
<evidence type="ECO:0000256" key="6">
    <source>
        <dbReference type="ARBA" id="ARBA00022527"/>
    </source>
</evidence>
<dbReference type="GO" id="GO:0005737">
    <property type="term" value="C:cytoplasm"/>
    <property type="evidence" value="ECO:0007669"/>
    <property type="project" value="UniProtKB-SubCell"/>
</dbReference>
<feature type="region of interest" description="Disordered" evidence="15">
    <location>
        <begin position="1199"/>
        <end position="1565"/>
    </location>
</feature>
<dbReference type="GO" id="GO:0000287">
    <property type="term" value="F:magnesium ion binding"/>
    <property type="evidence" value="ECO:0007669"/>
    <property type="project" value="InterPro"/>
</dbReference>
<feature type="region of interest" description="Disordered" evidence="15">
    <location>
        <begin position="1588"/>
        <end position="1612"/>
    </location>
</feature>
<dbReference type="Gene3D" id="1.20.1480.20">
    <property type="entry name" value="MAST3 pre-PK domain-like"/>
    <property type="match status" value="1"/>
</dbReference>
<dbReference type="InterPro" id="IPR023142">
    <property type="entry name" value="MAST_pre-PK_dom_sf"/>
</dbReference>
<dbReference type="RefSeq" id="XP_006238736.2">
    <property type="nucleotide sequence ID" value="XM_006238674.5"/>
</dbReference>
<keyword evidence="10" id="KW-0418">Kinase</keyword>
<dbReference type="FunCoup" id="A0A8I6ATY6">
    <property type="interactions" value="493"/>
</dbReference>
<evidence type="ECO:0000259" key="16">
    <source>
        <dbReference type="PROSITE" id="PS50011"/>
    </source>
</evidence>
<name>A0A8I6ATY6_RAT</name>
<feature type="compositionally biased region" description="Basic and acidic residues" evidence="15">
    <location>
        <begin position="227"/>
        <end position="236"/>
    </location>
</feature>
<dbReference type="RGD" id="1304573">
    <property type="gene designation" value="Mast2"/>
</dbReference>
<feature type="compositionally biased region" description="Polar residues" evidence="15">
    <location>
        <begin position="241"/>
        <end position="252"/>
    </location>
</feature>
<dbReference type="Pfam" id="PF08926">
    <property type="entry name" value="DUF1908"/>
    <property type="match status" value="1"/>
</dbReference>
<evidence type="ECO:0000313" key="19">
    <source>
        <dbReference type="Ensembl" id="ENSRNOP00000097145.2"/>
    </source>
</evidence>
<dbReference type="Gene3D" id="1.10.510.10">
    <property type="entry name" value="Transferase(Phosphotransferase) domain 1"/>
    <property type="match status" value="1"/>
</dbReference>
<keyword evidence="5" id="KW-0963">Cytoplasm</keyword>
<feature type="compositionally biased region" description="Polar residues" evidence="15">
    <location>
        <begin position="198"/>
        <end position="211"/>
    </location>
</feature>
<feature type="compositionally biased region" description="Polar residues" evidence="15">
    <location>
        <begin position="1590"/>
        <end position="1609"/>
    </location>
</feature>
<feature type="compositionally biased region" description="Polar residues" evidence="15">
    <location>
        <begin position="1676"/>
        <end position="1692"/>
    </location>
</feature>
<dbReference type="CDD" id="cd05609">
    <property type="entry name" value="STKc_MAST"/>
    <property type="match status" value="1"/>
</dbReference>
<evidence type="ECO:0000256" key="14">
    <source>
        <dbReference type="ARBA" id="ARBA00048679"/>
    </source>
</evidence>
<dbReference type="Pfam" id="PF00069">
    <property type="entry name" value="Pkinase"/>
    <property type="match status" value="1"/>
</dbReference>
<dbReference type="GeneTree" id="ENSGT00940000155705"/>
<feature type="region of interest" description="Disordered" evidence="15">
    <location>
        <begin position="287"/>
        <end position="313"/>
    </location>
</feature>
<dbReference type="InterPro" id="IPR001478">
    <property type="entry name" value="PDZ"/>
</dbReference>
<feature type="compositionally biased region" description="Basic and acidic residues" evidence="15">
    <location>
        <begin position="1421"/>
        <end position="1446"/>
    </location>
</feature>
<evidence type="ECO:0000256" key="15">
    <source>
        <dbReference type="SAM" id="MobiDB-lite"/>
    </source>
</evidence>
<dbReference type="InterPro" id="IPR041489">
    <property type="entry name" value="PDZ_6"/>
</dbReference>
<dbReference type="SMART" id="SM00228">
    <property type="entry name" value="PDZ"/>
    <property type="match status" value="1"/>
</dbReference>
<dbReference type="PANTHER" id="PTHR24356">
    <property type="entry name" value="SERINE/THREONINE-PROTEIN KINASE"/>
    <property type="match status" value="1"/>
</dbReference>
<dbReference type="InterPro" id="IPR036034">
    <property type="entry name" value="PDZ_sf"/>
</dbReference>
<accession>A0A8I6ATY6</accession>
<evidence type="ECO:0000313" key="20">
    <source>
        <dbReference type="Proteomes" id="UP000002494"/>
    </source>
</evidence>
<feature type="compositionally biased region" description="Basic and acidic residues" evidence="15">
    <location>
        <begin position="45"/>
        <end position="61"/>
    </location>
</feature>
<feature type="region of interest" description="Disordered" evidence="15">
    <location>
        <begin position="488"/>
        <end position="518"/>
    </location>
</feature>
<feature type="region of interest" description="Disordered" evidence="15">
    <location>
        <begin position="1732"/>
        <end position="1795"/>
    </location>
</feature>
<dbReference type="GO" id="GO:0005524">
    <property type="term" value="F:ATP binding"/>
    <property type="evidence" value="ECO:0007669"/>
    <property type="project" value="UniProtKB-KW"/>
</dbReference>
<keyword evidence="12" id="KW-0460">Magnesium</keyword>
<feature type="compositionally biased region" description="Polar residues" evidence="15">
    <location>
        <begin position="1737"/>
        <end position="1748"/>
    </location>
</feature>
<feature type="compositionally biased region" description="Low complexity" evidence="15">
    <location>
        <begin position="1076"/>
        <end position="1092"/>
    </location>
</feature>
<organism evidence="19 20">
    <name type="scientific">Rattus norvegicus</name>
    <name type="common">Rat</name>
    <dbReference type="NCBI Taxonomy" id="10116"/>
    <lineage>
        <taxon>Eukaryota</taxon>
        <taxon>Metazoa</taxon>
        <taxon>Chordata</taxon>
        <taxon>Craniata</taxon>
        <taxon>Vertebrata</taxon>
        <taxon>Euteleostomi</taxon>
        <taxon>Mammalia</taxon>
        <taxon>Eutheria</taxon>
        <taxon>Euarchontoglires</taxon>
        <taxon>Glires</taxon>
        <taxon>Rodentia</taxon>
        <taxon>Myomorpha</taxon>
        <taxon>Muroidea</taxon>
        <taxon>Muridae</taxon>
        <taxon>Murinae</taxon>
        <taxon>Rattus</taxon>
    </lineage>
</organism>
<evidence type="ECO:0000256" key="1">
    <source>
        <dbReference type="ARBA" id="ARBA00001946"/>
    </source>
</evidence>
<dbReference type="Ensembl" id="ENSRNOT00000102929.2">
    <property type="protein sequence ID" value="ENSRNOP00000097145.2"/>
    <property type="gene ID" value="ENSRNOG00000058476.3"/>
</dbReference>
<feature type="compositionally biased region" description="Basic and acidic residues" evidence="15">
    <location>
        <begin position="1542"/>
        <end position="1557"/>
    </location>
</feature>
<feature type="compositionally biased region" description="Polar residues" evidence="15">
    <location>
        <begin position="949"/>
        <end position="960"/>
    </location>
</feature>
<dbReference type="SUPFAM" id="SSF50156">
    <property type="entry name" value="PDZ domain-like"/>
    <property type="match status" value="1"/>
</dbReference>
<dbReference type="InterPro" id="IPR000719">
    <property type="entry name" value="Prot_kinase_dom"/>
</dbReference>
<evidence type="ECO:0000256" key="12">
    <source>
        <dbReference type="ARBA" id="ARBA00022842"/>
    </source>
</evidence>
<feature type="compositionally biased region" description="Low complexity" evidence="15">
    <location>
        <begin position="1635"/>
        <end position="1646"/>
    </location>
</feature>
<dbReference type="GO" id="GO:0007010">
    <property type="term" value="P:cytoskeleton organization"/>
    <property type="evidence" value="ECO:0000318"/>
    <property type="project" value="GO_Central"/>
</dbReference>
<comment type="catalytic activity">
    <reaction evidence="13">
        <text>L-threonyl-[protein] + ATP = O-phospho-L-threonyl-[protein] + ADP + H(+)</text>
        <dbReference type="Rhea" id="RHEA:46608"/>
        <dbReference type="Rhea" id="RHEA-COMP:11060"/>
        <dbReference type="Rhea" id="RHEA-COMP:11605"/>
        <dbReference type="ChEBI" id="CHEBI:15378"/>
        <dbReference type="ChEBI" id="CHEBI:30013"/>
        <dbReference type="ChEBI" id="CHEBI:30616"/>
        <dbReference type="ChEBI" id="CHEBI:61977"/>
        <dbReference type="ChEBI" id="CHEBI:456216"/>
        <dbReference type="EC" id="2.7.11.1"/>
    </reaction>
</comment>
<evidence type="ECO:0000256" key="3">
    <source>
        <dbReference type="ARBA" id="ARBA00009903"/>
    </source>
</evidence>
<dbReference type="InterPro" id="IPR015022">
    <property type="entry name" value="MAST_pre-PK_dom"/>
</dbReference>
<dbReference type="AGR" id="RGD:1304573"/>
<dbReference type="PROSITE" id="PS50011">
    <property type="entry name" value="PROTEIN_KINASE_DOM"/>
    <property type="match status" value="1"/>
</dbReference>
<feature type="compositionally biased region" description="Acidic residues" evidence="15">
    <location>
        <begin position="1506"/>
        <end position="1516"/>
    </location>
</feature>
<dbReference type="Proteomes" id="UP000002494">
    <property type="component" value="Chromosome 5"/>
</dbReference>
<feature type="compositionally biased region" description="Basic residues" evidence="15">
    <location>
        <begin position="1208"/>
        <end position="1222"/>
    </location>
</feature>
<evidence type="ECO:0000256" key="9">
    <source>
        <dbReference type="ARBA" id="ARBA00022741"/>
    </source>
</evidence>
<dbReference type="PROSITE" id="PS50106">
    <property type="entry name" value="PDZ"/>
    <property type="match status" value="1"/>
</dbReference>
<feature type="region of interest" description="Disordered" evidence="15">
    <location>
        <begin position="173"/>
        <end position="265"/>
    </location>
</feature>
<keyword evidence="20" id="KW-1185">Reference proteome</keyword>
<keyword evidence="11" id="KW-0067">ATP-binding</keyword>
<evidence type="ECO:0000256" key="8">
    <source>
        <dbReference type="ARBA" id="ARBA00022679"/>
    </source>
</evidence>
<evidence type="ECO:0000256" key="10">
    <source>
        <dbReference type="ARBA" id="ARBA00022777"/>
    </source>
</evidence>
<feature type="region of interest" description="Disordered" evidence="15">
    <location>
        <begin position="1071"/>
        <end position="1098"/>
    </location>
</feature>
<comment type="catalytic activity">
    <reaction evidence="14">
        <text>L-seryl-[protein] + ATP = O-phospho-L-seryl-[protein] + ADP + H(+)</text>
        <dbReference type="Rhea" id="RHEA:17989"/>
        <dbReference type="Rhea" id="RHEA-COMP:9863"/>
        <dbReference type="Rhea" id="RHEA-COMP:11604"/>
        <dbReference type="ChEBI" id="CHEBI:15378"/>
        <dbReference type="ChEBI" id="CHEBI:29999"/>
        <dbReference type="ChEBI" id="CHEBI:30616"/>
        <dbReference type="ChEBI" id="CHEBI:83421"/>
        <dbReference type="ChEBI" id="CHEBI:456216"/>
        <dbReference type="EC" id="2.7.11.1"/>
    </reaction>
</comment>
<dbReference type="GO" id="GO:0015630">
    <property type="term" value="C:microtubule cytoskeleton"/>
    <property type="evidence" value="ECO:0000318"/>
    <property type="project" value="GO_Central"/>
</dbReference>
<feature type="compositionally biased region" description="Low complexity" evidence="15">
    <location>
        <begin position="1244"/>
        <end position="1261"/>
    </location>
</feature>
<sequence>MKRSRCRERPQPPPARREDAAPRAAELPQPQSLPPRRRAPPGRQLLEERSGPMGHDSREQDMVSGLSPLLFRKLSNPDIFSPTGKAKLQRQLSQDDCKLRRGSLASSLSGKQLLPLSSSVHSSVGQVTWQSTGEASNLVRMRNQSLGQSAPSLTAGLKELSLPRRGSFCRTSNRKSLIVTSSTSPTLPRPHSPLHGHTGNSPLDSPRNFSPNAPAHFSFVPARSHGHRADRTDGRRWSLASLPSSGYGTNTPSSTVSSSCSSQEKLHQLPFQPTADELHFLTKHFSTENVPDEEGRQSPAMRPRSRSLSPGRSPVSFDSEIIMMNHVYKERFPKATAQMEERLAEFISCNTPDSVLPLADGALSFIHHQVIEMARDCLDKSRSGLITSHYFYELQENLEKLLQDAHERSESSDVAFVIQLVKKLMIIIARPARLLECLEFDPEEFYHLLEAAEGHAKEGHGIKCDIPRYIVSQLGLTRDPLEEMVQLSSYDSPDTPETDDSVEGRGASQPSKKTPSEEDFETIKLISNGAYGAVFLVRHKSTRQRFAMKKINKQNLILRNQIQQAFVERDILTFAENPFVVSMFCSFETKRHLCMVMEYVEGGDCATLLKNIGALPVDMVRLYFAETVLALEYLHNYGIVHRDLKPDNLLITSMGHIKLTDFGLSKIGLMSLTTNLYEGHIEKDAREFLDKQVCGTPEYIAPEVILRQGYGKPVDWWAMGIILYEFLVGCVPFFGDTPEELFGQVISDEIVWPEGDDALPPDAQDLTSKLLHQNPLERLGTSSAYEVKQHPFFMGLDWTGLLRQKAEFIPQLESEDDTSYFDTRSERYHHVDSEDEEEVSEDGCLEIRQFSSCSPRFSKVYSSMERLSLLEGHRTPPPTKRSLSEEKEDHSDGLAGLKGRDRSWVIGSPEILRKRLSVSESSHTESDSSPPMTVRHRSGLPDVPRCAEETSSTPRKQQQEGIWVLTPPSGEGSSRPVPERPLERQLKLDEEPPGQSSRSCPAMETRGRGTPQLAEEATAKAISDLAVRRARHRLLSGDSIEKRTTRPVNKVIKSASATALSLLIPSEHHACSPLASPMSPHSQSSNPSSRDSSPSRDFLPALGSLRPPIIIHRAGKKYGFTLRAIRVYMGDSDVYTVHHMVWHVEDGGPASEAGLRQGDLITHVNGEPVHGLVHTEVVELVLKSGNKVSISTTPLENTSIKVGPARKGSSKAKMARRSKRSRGKDGQESRKRNSLFRKITKQASLLHTSRSLSSLNRSLSSGESGPCSPTHSHSLSPRSPPQGYRVAPDTVHSGGNSSQSSSPSSSVPSSPAGSGHTRPSSLHGLAPKLQRQYRSPRRKSAGSIPLSPLAHTPSPPAAAASPQRSPSPLSGHGSQSFPTKLHLSPPLGRQLSRPKSAEPPRSPLLKRVQSAEKLAAALAAAEKKLAPSRKHSLDLPHGELKKELTPREANPLEVVGTRSVLSGKGPLPGKGVLQPAPSRALGTLRQDRAERRESLQKQEAIREVDSSEDDTDEEPENSQATQEPRLSPHPEASQNLLPKGSGEGREEDTFLHRDLKNRGPVLSGLLTGNRIEVPGLSQRKLWRPQAFEEATNSLQAPSLSRSGPTSPTPSEGCWEARQLHTQALATLHPSSSELTPTSCSAATSTSGKPGTWSWKFLIEGPDRASTNKKITRTGEPANSQDLETTVPTQVPKNLSPEEEKPQPPSVRGLTHPLLEVPSQNWLWESGCEQMEKEDPSLSITEVPGSSGNRRQDIPCRAHHLSPETRPSLLWRSQELGGQQEHQDLALTSDELLKQT</sequence>
<keyword evidence="9" id="KW-0547">Nucleotide-binding</keyword>
<keyword evidence="6" id="KW-0723">Serine/threonine-protein kinase</keyword>
<reference evidence="19" key="3">
    <citation type="submission" date="2025-09" db="UniProtKB">
        <authorList>
            <consortium name="Ensembl"/>
        </authorList>
    </citation>
    <scope>IDENTIFICATION</scope>
    <source>
        <strain evidence="19">Brown Norway</strain>
    </source>
</reference>
<feature type="domain" description="AGC-kinase C-terminal" evidence="18">
    <location>
        <begin position="794"/>
        <end position="862"/>
    </location>
</feature>
<dbReference type="SMART" id="SM00220">
    <property type="entry name" value="S_TKc"/>
    <property type="match status" value="1"/>
</dbReference>
<feature type="compositionally biased region" description="Low complexity" evidence="15">
    <location>
        <begin position="1411"/>
        <end position="1420"/>
    </location>
</feature>
<feature type="compositionally biased region" description="Basic and acidic residues" evidence="15">
    <location>
        <begin position="977"/>
        <end position="990"/>
    </location>
</feature>
<reference evidence="19" key="2">
    <citation type="submission" date="2025-08" db="UniProtKB">
        <authorList>
            <consortium name="Ensembl"/>
        </authorList>
    </citation>
    <scope>IDENTIFICATION</scope>
    <source>
        <strain evidence="19">Brown Norway</strain>
    </source>
</reference>
<feature type="compositionally biased region" description="Polar residues" evidence="15">
    <location>
        <begin position="173"/>
        <end position="186"/>
    </location>
</feature>
<evidence type="ECO:0000259" key="17">
    <source>
        <dbReference type="PROSITE" id="PS50106"/>
    </source>
</evidence>
<protein>
    <recommendedName>
        <fullName evidence="4">non-specific serine/threonine protein kinase</fullName>
        <ecNumber evidence="4">2.7.11.1</ecNumber>
    </recommendedName>
</protein>
<dbReference type="PROSITE" id="PS51285">
    <property type="entry name" value="AGC_KINASE_CTER"/>
    <property type="match status" value="1"/>
</dbReference>
<keyword evidence="8" id="KW-0808">Transferase</keyword>
<feature type="compositionally biased region" description="Polar residues" evidence="15">
    <location>
        <begin position="1267"/>
        <end position="1277"/>
    </location>
</feature>
<feature type="compositionally biased region" description="Basic and acidic residues" evidence="15">
    <location>
        <begin position="1485"/>
        <end position="1505"/>
    </location>
</feature>
<evidence type="ECO:0000259" key="18">
    <source>
        <dbReference type="PROSITE" id="PS51285"/>
    </source>
</evidence>
<dbReference type="SUPFAM" id="SSF140482">
    <property type="entry name" value="MAST3 pre-PK domain-like"/>
    <property type="match status" value="1"/>
</dbReference>
<evidence type="ECO:0000313" key="21">
    <source>
        <dbReference type="RGD" id="1304573"/>
    </source>
</evidence>
<feature type="region of interest" description="Disordered" evidence="15">
    <location>
        <begin position="915"/>
        <end position="1015"/>
    </location>
</feature>
<evidence type="ECO:0000256" key="5">
    <source>
        <dbReference type="ARBA" id="ARBA00022490"/>
    </source>
</evidence>
<dbReference type="Gene3D" id="2.30.42.10">
    <property type="match status" value="1"/>
</dbReference>
<feature type="compositionally biased region" description="Low complexity" evidence="15">
    <location>
        <begin position="1293"/>
        <end position="1315"/>
    </location>
</feature>
<feature type="region of interest" description="Disordered" evidence="15">
    <location>
        <begin position="1629"/>
        <end position="1711"/>
    </location>
</feature>
<dbReference type="GO" id="GO:0032502">
    <property type="term" value="P:developmental process"/>
    <property type="evidence" value="ECO:0007669"/>
    <property type="project" value="UniProtKB-ARBA"/>
</dbReference>
<feature type="compositionally biased region" description="Low complexity" evidence="15">
    <location>
        <begin position="253"/>
        <end position="262"/>
    </location>
</feature>
<dbReference type="InterPro" id="IPR011009">
    <property type="entry name" value="Kinase-like_dom_sf"/>
</dbReference>
<dbReference type="CTD" id="23139"/>
<dbReference type="InterPro" id="IPR000961">
    <property type="entry name" value="AGC-kinase_C"/>
</dbReference>
<feature type="region of interest" description="Disordered" evidence="15">
    <location>
        <begin position="1"/>
        <end position="61"/>
    </location>
</feature>
<dbReference type="GeneID" id="313819"/>
<dbReference type="PANTHER" id="PTHR24356:SF136">
    <property type="entry name" value="MICROTUBULE-ASSOCIATED SERINE_THREONINE-PROTEIN KINASE 2"/>
    <property type="match status" value="1"/>
</dbReference>
<reference evidence="19" key="1">
    <citation type="submission" date="2024-01" db="EMBL/GenBank/DDBJ databases">
        <title>GRCr8: a new rat reference genome assembly contstructed from accurate long reads and long range scaffolding.</title>
        <authorList>
            <person name="Doris P.A."/>
            <person name="Kalbfleisch T."/>
            <person name="Li K."/>
            <person name="Howe K."/>
            <person name="Wood J."/>
        </authorList>
    </citation>
    <scope>NUCLEOTIDE SEQUENCE [LARGE SCALE GENOMIC DNA]</scope>
    <source>
        <strain evidence="19">Brown Norway</strain>
    </source>
</reference>
<dbReference type="GO" id="GO:0004674">
    <property type="term" value="F:protein serine/threonine kinase activity"/>
    <property type="evidence" value="ECO:0000318"/>
    <property type="project" value="GO_Central"/>
</dbReference>
<feature type="compositionally biased region" description="Basic and acidic residues" evidence="15">
    <location>
        <begin position="882"/>
        <end position="901"/>
    </location>
</feature>
<feature type="region of interest" description="Disordered" evidence="15">
    <location>
        <begin position="868"/>
        <end position="901"/>
    </location>
</feature>
<dbReference type="PROSITE" id="PS00108">
    <property type="entry name" value="PROTEIN_KINASE_ST"/>
    <property type="match status" value="1"/>
</dbReference>
<evidence type="ECO:0000256" key="2">
    <source>
        <dbReference type="ARBA" id="ARBA00004496"/>
    </source>
</evidence>
<evidence type="ECO:0000256" key="4">
    <source>
        <dbReference type="ARBA" id="ARBA00012513"/>
    </source>
</evidence>
<dbReference type="SUPFAM" id="SSF56112">
    <property type="entry name" value="Protein kinase-like (PK-like)"/>
    <property type="match status" value="1"/>
</dbReference>
<feature type="domain" description="Protein kinase" evidence="16">
    <location>
        <begin position="520"/>
        <end position="793"/>
    </location>
</feature>
<dbReference type="InterPro" id="IPR008271">
    <property type="entry name" value="Ser/Thr_kinase_AS"/>
</dbReference>
<keyword evidence="7" id="KW-0597">Phosphoprotein</keyword>
<comment type="subcellular location">
    <subcellularLocation>
        <location evidence="2">Cytoplasm</location>
    </subcellularLocation>
</comment>
<dbReference type="InterPro" id="IPR037711">
    <property type="entry name" value="MAST"/>
</dbReference>
<dbReference type="Pfam" id="PF17820">
    <property type="entry name" value="PDZ_6"/>
    <property type="match status" value="1"/>
</dbReference>
<dbReference type="GO" id="GO:0035556">
    <property type="term" value="P:intracellular signal transduction"/>
    <property type="evidence" value="ECO:0000318"/>
    <property type="project" value="GO_Central"/>
</dbReference>
<feature type="compositionally biased region" description="Basic and acidic residues" evidence="15">
    <location>
        <begin position="7"/>
        <end position="21"/>
    </location>
</feature>
<comment type="cofactor">
    <cofactor evidence="1">
        <name>Mg(2+)</name>
        <dbReference type="ChEBI" id="CHEBI:18420"/>
    </cofactor>
</comment>
<dbReference type="CDD" id="cd23074">
    <property type="entry name" value="PDZ_MAST2"/>
    <property type="match status" value="1"/>
</dbReference>
<proteinExistence type="inferred from homology"/>
<dbReference type="GO" id="GO:0016020">
    <property type="term" value="C:membrane"/>
    <property type="evidence" value="ECO:0007669"/>
    <property type="project" value="UniProtKB-SubCell"/>
</dbReference>
<evidence type="ECO:0000256" key="13">
    <source>
        <dbReference type="ARBA" id="ARBA00047899"/>
    </source>
</evidence>
<evidence type="ECO:0000256" key="11">
    <source>
        <dbReference type="ARBA" id="ARBA00022840"/>
    </source>
</evidence>
<dbReference type="InterPro" id="IPR050236">
    <property type="entry name" value="Ser_Thr_kinase_AGC"/>
</dbReference>
<dbReference type="Gene3D" id="3.30.200.20">
    <property type="entry name" value="Phosphorylase Kinase, domain 1"/>
    <property type="match status" value="1"/>
</dbReference>
<comment type="similarity">
    <text evidence="3">Belongs to the protein kinase superfamily. AGC Ser/Thr protein kinase family.</text>
</comment>